<keyword evidence="1" id="KW-0479">Metal-binding</keyword>
<dbReference type="CDD" id="cd00067">
    <property type="entry name" value="GAL4"/>
    <property type="match status" value="1"/>
</dbReference>
<dbReference type="GO" id="GO:0000435">
    <property type="term" value="P:positive regulation of transcription from RNA polymerase II promoter by galactose"/>
    <property type="evidence" value="ECO:0007669"/>
    <property type="project" value="TreeGrafter"/>
</dbReference>
<keyword evidence="3" id="KW-0238">DNA-binding</keyword>
<evidence type="ECO:0000313" key="8">
    <source>
        <dbReference type="EMBL" id="KIW40622.1"/>
    </source>
</evidence>
<dbReference type="GO" id="GO:0008270">
    <property type="term" value="F:zinc ion binding"/>
    <property type="evidence" value="ECO:0007669"/>
    <property type="project" value="InterPro"/>
</dbReference>
<protein>
    <recommendedName>
        <fullName evidence="7">Zn(2)-C6 fungal-type domain-containing protein</fullName>
    </recommendedName>
</protein>
<dbReference type="InterPro" id="IPR007219">
    <property type="entry name" value="XnlR_reg_dom"/>
</dbReference>
<feature type="domain" description="Zn(2)-C6 fungal-type" evidence="7">
    <location>
        <begin position="51"/>
        <end position="83"/>
    </location>
</feature>
<evidence type="ECO:0000313" key="9">
    <source>
        <dbReference type="Proteomes" id="UP000053342"/>
    </source>
</evidence>
<keyword evidence="9" id="KW-1185">Reference proteome</keyword>
<sequence>MADQASYEADTLTAGLTPSPTSATTHAGGQPQATKPTTEKPRQTRRKIALACTPCRERKSRCNGERPACLPCRKRHREHLCTWEETMPLTLEGAERSMYPVLIPLGSPRSHHHHHQRNASVEQGGRAHVETLPASTPSDNSNHQGSSARAITEAVIQTMDLMVSPQGSSRTSGKMSDASPKSSFRDSYRKWDTSSNHGFGLPMRSTADKYTTYFFKYVLSIFPVLHWPSFQARYFKVWTGDVDDDGGDDDLDKHIFMATLYMVFALGCMYSDMSPTKDKACLANQFYIRSTEVIAVEALDTIPLEGIQLLLLQTIHLQSTKHENRWWNITGIATRGAVSLGLNLPFDGSYSRRNQLQREMRRRAWHTCVIFDRLLALNLGRPMMVGSINDFPLPQAVDDEYLLEDGEGVQPAHQESRITLFIHCIKLFEIQRDTLLALYTKEASLKLSGKLHLSGWSEHWLSELLKINHSLEEVEEALPDQLRLTPLADHHEHGRFQSNVFNGRFLYIRALLLRPVLLLVARLGREIDLSSSQTTSLEMDIMKRICAHCILTVTALVNLKYQTISDPCAGPPWPNSHYIFVSAVILAAARLCPAFDPALDHDVLRSAWDRCITVLEHYAPQIEAADSFLHTVSLLGRRIHDMEQPSSNTRDGENNTSSEEPILIQTPSQNAQMENQDYFGDGIYDFLQKDLDMLGKVDFSLLPDDTMDMADFYVPS</sequence>
<dbReference type="SMART" id="SM00906">
    <property type="entry name" value="Fungal_trans"/>
    <property type="match status" value="1"/>
</dbReference>
<dbReference type="AlphaFoldDB" id="A0A0D2BT49"/>
<dbReference type="Gene3D" id="4.10.240.10">
    <property type="entry name" value="Zn(2)-C6 fungal-type DNA-binding domain"/>
    <property type="match status" value="1"/>
</dbReference>
<feature type="region of interest" description="Disordered" evidence="6">
    <location>
        <begin position="1"/>
        <end position="45"/>
    </location>
</feature>
<dbReference type="SUPFAM" id="SSF57701">
    <property type="entry name" value="Zn2/Cys6 DNA-binding domain"/>
    <property type="match status" value="1"/>
</dbReference>
<organism evidence="8 9">
    <name type="scientific">Exophiala oligosperma</name>
    <dbReference type="NCBI Taxonomy" id="215243"/>
    <lineage>
        <taxon>Eukaryota</taxon>
        <taxon>Fungi</taxon>
        <taxon>Dikarya</taxon>
        <taxon>Ascomycota</taxon>
        <taxon>Pezizomycotina</taxon>
        <taxon>Eurotiomycetes</taxon>
        <taxon>Chaetothyriomycetidae</taxon>
        <taxon>Chaetothyriales</taxon>
        <taxon>Herpotrichiellaceae</taxon>
        <taxon>Exophiala</taxon>
    </lineage>
</organism>
<evidence type="ECO:0000256" key="2">
    <source>
        <dbReference type="ARBA" id="ARBA00023015"/>
    </source>
</evidence>
<feature type="compositionally biased region" description="Polar residues" evidence="6">
    <location>
        <begin position="14"/>
        <end position="36"/>
    </location>
</feature>
<dbReference type="EMBL" id="KN847338">
    <property type="protein sequence ID" value="KIW40622.1"/>
    <property type="molecule type" value="Genomic_DNA"/>
</dbReference>
<feature type="region of interest" description="Disordered" evidence="6">
    <location>
        <begin position="640"/>
        <end position="659"/>
    </location>
</feature>
<dbReference type="PANTHER" id="PTHR47424:SF3">
    <property type="entry name" value="REGULATORY PROTEIN GAL4"/>
    <property type="match status" value="1"/>
</dbReference>
<evidence type="ECO:0000256" key="4">
    <source>
        <dbReference type="ARBA" id="ARBA00023163"/>
    </source>
</evidence>
<dbReference type="GO" id="GO:0000981">
    <property type="term" value="F:DNA-binding transcription factor activity, RNA polymerase II-specific"/>
    <property type="evidence" value="ECO:0007669"/>
    <property type="project" value="InterPro"/>
</dbReference>
<dbReference type="PROSITE" id="PS50048">
    <property type="entry name" value="ZN2_CY6_FUNGAL_2"/>
    <property type="match status" value="1"/>
</dbReference>
<keyword evidence="5" id="KW-0539">Nucleus</keyword>
<dbReference type="InterPro" id="IPR001138">
    <property type="entry name" value="Zn2Cys6_DnaBD"/>
</dbReference>
<dbReference type="RefSeq" id="XP_016260838.1">
    <property type="nucleotide sequence ID" value="XM_016409084.1"/>
</dbReference>
<evidence type="ECO:0000259" key="7">
    <source>
        <dbReference type="PROSITE" id="PS50048"/>
    </source>
</evidence>
<feature type="compositionally biased region" description="Polar residues" evidence="6">
    <location>
        <begin position="644"/>
        <end position="659"/>
    </location>
</feature>
<keyword evidence="2" id="KW-0805">Transcription regulation</keyword>
<dbReference type="GO" id="GO:0005634">
    <property type="term" value="C:nucleus"/>
    <property type="evidence" value="ECO:0007669"/>
    <property type="project" value="TreeGrafter"/>
</dbReference>
<dbReference type="Proteomes" id="UP000053342">
    <property type="component" value="Unassembled WGS sequence"/>
</dbReference>
<proteinExistence type="predicted"/>
<dbReference type="CDD" id="cd12148">
    <property type="entry name" value="fungal_TF_MHR"/>
    <property type="match status" value="1"/>
</dbReference>
<dbReference type="VEuPathDB" id="FungiDB:PV06_07804"/>
<dbReference type="InterPro" id="IPR036864">
    <property type="entry name" value="Zn2-C6_fun-type_DNA-bd_sf"/>
</dbReference>
<dbReference type="PROSITE" id="PS00463">
    <property type="entry name" value="ZN2_CY6_FUNGAL_1"/>
    <property type="match status" value="1"/>
</dbReference>
<accession>A0A0D2BT49</accession>
<dbReference type="GO" id="GO:0000978">
    <property type="term" value="F:RNA polymerase II cis-regulatory region sequence-specific DNA binding"/>
    <property type="evidence" value="ECO:0007669"/>
    <property type="project" value="TreeGrafter"/>
</dbReference>
<evidence type="ECO:0000256" key="1">
    <source>
        <dbReference type="ARBA" id="ARBA00022723"/>
    </source>
</evidence>
<reference evidence="8 9" key="1">
    <citation type="submission" date="2015-01" db="EMBL/GenBank/DDBJ databases">
        <title>The Genome Sequence of Exophiala oligosperma CBS72588.</title>
        <authorList>
            <consortium name="The Broad Institute Genomics Platform"/>
            <person name="Cuomo C."/>
            <person name="de Hoog S."/>
            <person name="Gorbushina A."/>
            <person name="Stielow B."/>
            <person name="Teixiera M."/>
            <person name="Abouelleil A."/>
            <person name="Chapman S.B."/>
            <person name="Priest M."/>
            <person name="Young S.K."/>
            <person name="Wortman J."/>
            <person name="Nusbaum C."/>
            <person name="Birren B."/>
        </authorList>
    </citation>
    <scope>NUCLEOTIDE SEQUENCE [LARGE SCALE GENOMIC DNA]</scope>
    <source>
        <strain evidence="8 9">CBS 72588</strain>
    </source>
</reference>
<dbReference type="GO" id="GO:0006351">
    <property type="term" value="P:DNA-templated transcription"/>
    <property type="evidence" value="ECO:0007669"/>
    <property type="project" value="InterPro"/>
</dbReference>
<dbReference type="OrthoDB" id="4159052at2759"/>
<dbReference type="STRING" id="215243.A0A0D2BT49"/>
<gene>
    <name evidence="8" type="ORF">PV06_07804</name>
</gene>
<dbReference type="Pfam" id="PF04082">
    <property type="entry name" value="Fungal_trans"/>
    <property type="match status" value="1"/>
</dbReference>
<evidence type="ECO:0000256" key="6">
    <source>
        <dbReference type="SAM" id="MobiDB-lite"/>
    </source>
</evidence>
<dbReference type="GeneID" id="27359878"/>
<dbReference type="InterPro" id="IPR051127">
    <property type="entry name" value="Fungal_SecMet_Regulators"/>
</dbReference>
<dbReference type="SMART" id="SM00066">
    <property type="entry name" value="GAL4"/>
    <property type="match status" value="1"/>
</dbReference>
<keyword evidence="4" id="KW-0804">Transcription</keyword>
<evidence type="ECO:0000256" key="5">
    <source>
        <dbReference type="ARBA" id="ARBA00023242"/>
    </source>
</evidence>
<dbReference type="Pfam" id="PF00172">
    <property type="entry name" value="Zn_clus"/>
    <property type="match status" value="1"/>
</dbReference>
<dbReference type="PANTHER" id="PTHR47424">
    <property type="entry name" value="REGULATORY PROTEIN GAL4"/>
    <property type="match status" value="1"/>
</dbReference>
<dbReference type="HOGENOM" id="CLU_008511_1_1_1"/>
<evidence type="ECO:0000256" key="3">
    <source>
        <dbReference type="ARBA" id="ARBA00023125"/>
    </source>
</evidence>
<name>A0A0D2BT49_9EURO</name>